<gene>
    <name evidence="4" type="primary">wapA_3</name>
    <name evidence="4" type="ORF">NCTC11842_05434</name>
</gene>
<feature type="domain" description="Teneurin-like YD-shell" evidence="3">
    <location>
        <begin position="17"/>
        <end position="269"/>
    </location>
</feature>
<evidence type="ECO:0000256" key="2">
    <source>
        <dbReference type="SAM" id="MobiDB-lite"/>
    </source>
</evidence>
<dbReference type="PANTHER" id="PTHR32305:SF15">
    <property type="entry name" value="PROTEIN RHSA-RELATED"/>
    <property type="match status" value="1"/>
</dbReference>
<dbReference type="PRINTS" id="PR00394">
    <property type="entry name" value="RHSPROTEIN"/>
</dbReference>
<feature type="region of interest" description="Disordered" evidence="2">
    <location>
        <begin position="38"/>
        <end position="62"/>
    </location>
</feature>
<dbReference type="EMBL" id="UAUF01000015">
    <property type="protein sequence ID" value="SPZ16402.1"/>
    <property type="molecule type" value="Genomic_DNA"/>
</dbReference>
<dbReference type="InterPro" id="IPR022385">
    <property type="entry name" value="Rhs_assc_core"/>
</dbReference>
<dbReference type="PANTHER" id="PTHR32305">
    <property type="match status" value="1"/>
</dbReference>
<protein>
    <submittedName>
        <fullName evidence="4">YD repeat-containing protein</fullName>
    </submittedName>
</protein>
<dbReference type="InterPro" id="IPR056823">
    <property type="entry name" value="TEN-like_YD-shell"/>
</dbReference>
<evidence type="ECO:0000313" key="5">
    <source>
        <dbReference type="Proteomes" id="UP000250443"/>
    </source>
</evidence>
<evidence type="ECO:0000256" key="1">
    <source>
        <dbReference type="ARBA" id="ARBA00022737"/>
    </source>
</evidence>
<dbReference type="Proteomes" id="UP000250443">
    <property type="component" value="Unassembled WGS sequence"/>
</dbReference>
<evidence type="ECO:0000259" key="3">
    <source>
        <dbReference type="Pfam" id="PF25023"/>
    </source>
</evidence>
<dbReference type="InterPro" id="IPR032871">
    <property type="entry name" value="AHH_dom_containing"/>
</dbReference>
<organism evidence="4 5">
    <name type="scientific">Pseudomonas luteola</name>
    <dbReference type="NCBI Taxonomy" id="47886"/>
    <lineage>
        <taxon>Bacteria</taxon>
        <taxon>Pseudomonadati</taxon>
        <taxon>Pseudomonadota</taxon>
        <taxon>Gammaproteobacteria</taxon>
        <taxon>Pseudomonadales</taxon>
        <taxon>Pseudomonadaceae</taxon>
        <taxon>Pseudomonas</taxon>
    </lineage>
</organism>
<proteinExistence type="predicted"/>
<dbReference type="Pfam" id="PF25023">
    <property type="entry name" value="TEN_YD-shell"/>
    <property type="match status" value="1"/>
</dbReference>
<dbReference type="RefSeq" id="WP_010798995.1">
    <property type="nucleotide sequence ID" value="NZ_UAUF01000015.1"/>
</dbReference>
<reference evidence="4 5" key="1">
    <citation type="submission" date="2018-06" db="EMBL/GenBank/DDBJ databases">
        <authorList>
            <consortium name="Pathogen Informatics"/>
            <person name="Doyle S."/>
        </authorList>
    </citation>
    <scope>NUCLEOTIDE SEQUENCE [LARGE SCALE GENOMIC DNA]</scope>
    <source>
        <strain evidence="4 5">NCTC11842</strain>
    </source>
</reference>
<accession>A0A2X2D5K1</accession>
<dbReference type="AlphaFoldDB" id="A0A2X2D5K1"/>
<dbReference type="NCBIfam" id="TIGR03696">
    <property type="entry name" value="Rhs_assc_core"/>
    <property type="match status" value="1"/>
</dbReference>
<name>A0A2X2D5K1_PSELU</name>
<evidence type="ECO:0000313" key="4">
    <source>
        <dbReference type="EMBL" id="SPZ16402.1"/>
    </source>
</evidence>
<keyword evidence="1" id="KW-0677">Repeat</keyword>
<dbReference type="Gene3D" id="2.180.10.10">
    <property type="entry name" value="RHS repeat-associated core"/>
    <property type="match status" value="2"/>
</dbReference>
<dbReference type="Pfam" id="PF14412">
    <property type="entry name" value="AHH"/>
    <property type="match status" value="1"/>
</dbReference>
<dbReference type="InterPro" id="IPR050708">
    <property type="entry name" value="T6SS_VgrG/RHS"/>
</dbReference>
<sequence>MIHRRYEYSKAGELLRQIDKHRGATDYKYDAIGQLRSREPHHPQLGNEDFGYDPAGNLSASQALSPDNRLKAWKDLRLTYDAWGNVSERHSSNGYQRFTYDCENRLVKAETYRGHDSLSQASYEYDCLGRRIAKHVLTENKTETTRFIWQGLRMLQEQKADLYSLYIYEQGSYAPLARLDTDPSQPDQKPKRYYFHTDQIGTPLEVTDDSGRMVWRAYYRAWGALEALTPREIEQNLRFQGQYYDAETGLHYNTFRYYDPAVGRFTAQDPIGLLGGINLYNYGDNPAVWIDPTGLTCSSDARKLASNLGPKPIGGGQYDAHHIIMSNSKDWRMVALRKKMEDLGIDINYRKNGIWLPNTSKARVPGTTTTAHKGEGVHSNIYKQYVYDKLINRADKKSFLTELSEIKSSLNKGMVFNK</sequence>